<protein>
    <submittedName>
        <fullName evidence="5">GntR family transcriptional regulator</fullName>
    </submittedName>
</protein>
<dbReference type="PROSITE" id="PS50949">
    <property type="entry name" value="HTH_GNTR"/>
    <property type="match status" value="1"/>
</dbReference>
<dbReference type="AlphaFoldDB" id="A0AAQ3LD08"/>
<organism evidence="5 6">
    <name type="scientific">Rubellicoccus peritrichatus</name>
    <dbReference type="NCBI Taxonomy" id="3080537"/>
    <lineage>
        <taxon>Bacteria</taxon>
        <taxon>Pseudomonadati</taxon>
        <taxon>Verrucomicrobiota</taxon>
        <taxon>Opitutia</taxon>
        <taxon>Puniceicoccales</taxon>
        <taxon>Cerasicoccaceae</taxon>
        <taxon>Rubellicoccus</taxon>
    </lineage>
</organism>
<dbReference type="InterPro" id="IPR028082">
    <property type="entry name" value="Peripla_BP_I"/>
</dbReference>
<sequence>MARTRSEHVKHMKSELIDRLEAGFCRPGSNFCSNRELTMRYGVSYQTAHRIIRELELEGYLHRVPSSGTYIARASDVSEGVALIVHPDWDMGSFGSILLDCLQARFDAEGVSCQQISSVSFSGYIDRRYNIIFGQQNYDLRQVMTQLQYSLMIDAYPGEGLNATFTDTISIDYHQVGLVCGHCMREKVGNGRFALLAGPELNNPYMEFINGITEVVSDCKILYQNDWSYWAALESAHIAQGESYDGFFAVEGNGVAALRSVFGDLVSVVSYGDADYMRSMKAEGVAVSWQRIADEAVRLYRLRNGGDASVGYRSVIESEYVDVMQQDLYKVS</sequence>
<dbReference type="EMBL" id="CP136920">
    <property type="protein sequence ID" value="WOO39724.1"/>
    <property type="molecule type" value="Genomic_DNA"/>
</dbReference>
<evidence type="ECO:0000256" key="2">
    <source>
        <dbReference type="ARBA" id="ARBA00023125"/>
    </source>
</evidence>
<proteinExistence type="predicted"/>
<dbReference type="SMART" id="SM00345">
    <property type="entry name" value="HTH_GNTR"/>
    <property type="match status" value="1"/>
</dbReference>
<dbReference type="Pfam" id="PF00392">
    <property type="entry name" value="GntR"/>
    <property type="match status" value="1"/>
</dbReference>
<dbReference type="Gene3D" id="1.10.10.10">
    <property type="entry name" value="Winged helix-like DNA-binding domain superfamily/Winged helix DNA-binding domain"/>
    <property type="match status" value="1"/>
</dbReference>
<evidence type="ECO:0000313" key="6">
    <source>
        <dbReference type="Proteomes" id="UP001304300"/>
    </source>
</evidence>
<dbReference type="KEGG" id="puo:RZN69_13960"/>
<evidence type="ECO:0000313" key="5">
    <source>
        <dbReference type="EMBL" id="WOO39724.1"/>
    </source>
</evidence>
<dbReference type="SUPFAM" id="SSF46785">
    <property type="entry name" value="Winged helix' DNA-binding domain"/>
    <property type="match status" value="1"/>
</dbReference>
<dbReference type="InterPro" id="IPR000524">
    <property type="entry name" value="Tscrpt_reg_HTH_GntR"/>
</dbReference>
<evidence type="ECO:0000256" key="3">
    <source>
        <dbReference type="ARBA" id="ARBA00023163"/>
    </source>
</evidence>
<reference evidence="5 6" key="1">
    <citation type="submission" date="2023-10" db="EMBL/GenBank/DDBJ databases">
        <title>Rubellicoccus peritrichatus gen. nov., sp. nov., isolated from an algae of coral reef tank.</title>
        <authorList>
            <person name="Luo J."/>
        </authorList>
    </citation>
    <scope>NUCLEOTIDE SEQUENCE [LARGE SCALE GENOMIC DNA]</scope>
    <source>
        <strain evidence="5 6">CR14</strain>
    </source>
</reference>
<dbReference type="GO" id="GO:0003677">
    <property type="term" value="F:DNA binding"/>
    <property type="evidence" value="ECO:0007669"/>
    <property type="project" value="UniProtKB-KW"/>
</dbReference>
<dbReference type="InterPro" id="IPR036390">
    <property type="entry name" value="WH_DNA-bd_sf"/>
</dbReference>
<accession>A0AAQ3LD08</accession>
<dbReference type="InterPro" id="IPR036388">
    <property type="entry name" value="WH-like_DNA-bd_sf"/>
</dbReference>
<evidence type="ECO:0000256" key="1">
    <source>
        <dbReference type="ARBA" id="ARBA00023015"/>
    </source>
</evidence>
<dbReference type="SUPFAM" id="SSF53822">
    <property type="entry name" value="Periplasmic binding protein-like I"/>
    <property type="match status" value="1"/>
</dbReference>
<gene>
    <name evidence="5" type="ORF">RZN69_13960</name>
</gene>
<dbReference type="Proteomes" id="UP001304300">
    <property type="component" value="Chromosome"/>
</dbReference>
<feature type="domain" description="HTH gntR-type" evidence="4">
    <location>
        <begin position="6"/>
        <end position="74"/>
    </location>
</feature>
<keyword evidence="2" id="KW-0238">DNA-binding</keyword>
<evidence type="ECO:0000259" key="4">
    <source>
        <dbReference type="PROSITE" id="PS50949"/>
    </source>
</evidence>
<dbReference type="GO" id="GO:0003700">
    <property type="term" value="F:DNA-binding transcription factor activity"/>
    <property type="evidence" value="ECO:0007669"/>
    <property type="project" value="InterPro"/>
</dbReference>
<keyword evidence="6" id="KW-1185">Reference proteome</keyword>
<keyword evidence="1" id="KW-0805">Transcription regulation</keyword>
<name>A0AAQ3LD08_9BACT</name>
<dbReference type="RefSeq" id="WP_317831719.1">
    <property type="nucleotide sequence ID" value="NZ_CP136920.1"/>
</dbReference>
<keyword evidence="3" id="KW-0804">Transcription</keyword>